<dbReference type="EMBL" id="VORZ01000004">
    <property type="protein sequence ID" value="TXD96263.1"/>
    <property type="molecule type" value="Genomic_DNA"/>
</dbReference>
<dbReference type="Gene3D" id="2.40.128.110">
    <property type="entry name" value="Lipid/polyisoprenoid-binding, YceI-like"/>
    <property type="match status" value="1"/>
</dbReference>
<keyword evidence="4" id="KW-1185">Reference proteome</keyword>
<dbReference type="SUPFAM" id="SSF101874">
    <property type="entry name" value="YceI-like"/>
    <property type="match status" value="1"/>
</dbReference>
<protein>
    <submittedName>
        <fullName evidence="3">Polyisoprenoid-binding protein</fullName>
    </submittedName>
</protein>
<feature type="chain" id="PRO_5022768917" evidence="1">
    <location>
        <begin position="33"/>
        <end position="208"/>
    </location>
</feature>
<feature type="signal peptide" evidence="1">
    <location>
        <begin position="1"/>
        <end position="32"/>
    </location>
</feature>
<evidence type="ECO:0000259" key="2">
    <source>
        <dbReference type="SMART" id="SM00867"/>
    </source>
</evidence>
<dbReference type="PROSITE" id="PS51257">
    <property type="entry name" value="PROKAR_LIPOPROTEIN"/>
    <property type="match status" value="1"/>
</dbReference>
<dbReference type="PANTHER" id="PTHR34406:SF2">
    <property type="entry name" value="PERIPLASMIC PROTEIN"/>
    <property type="match status" value="1"/>
</dbReference>
<comment type="caution">
    <text evidence="3">The sequence shown here is derived from an EMBL/GenBank/DDBJ whole genome shotgun (WGS) entry which is preliminary data.</text>
</comment>
<dbReference type="InterPro" id="IPR036761">
    <property type="entry name" value="TTHA0802/YceI-like_sf"/>
</dbReference>
<keyword evidence="1" id="KW-0732">Signal</keyword>
<proteinExistence type="predicted"/>
<name>A0A5C6ZYV7_9GAMM</name>
<evidence type="ECO:0000313" key="4">
    <source>
        <dbReference type="Proteomes" id="UP000321903"/>
    </source>
</evidence>
<dbReference type="AlphaFoldDB" id="A0A5C6ZYV7"/>
<evidence type="ECO:0000256" key="1">
    <source>
        <dbReference type="SAM" id="SignalP"/>
    </source>
</evidence>
<organism evidence="3 4">
    <name type="scientific">Psychrobacter frigidicola</name>
    <dbReference type="NCBI Taxonomy" id="45611"/>
    <lineage>
        <taxon>Bacteria</taxon>
        <taxon>Pseudomonadati</taxon>
        <taxon>Pseudomonadota</taxon>
        <taxon>Gammaproteobacteria</taxon>
        <taxon>Moraxellales</taxon>
        <taxon>Moraxellaceae</taxon>
        <taxon>Psychrobacter</taxon>
    </lineage>
</organism>
<gene>
    <name evidence="3" type="ORF">ES754_11570</name>
</gene>
<dbReference type="OrthoDB" id="9811006at2"/>
<dbReference type="RefSeq" id="WP_147224359.1">
    <property type="nucleotide sequence ID" value="NZ_CAJGYY010000001.1"/>
</dbReference>
<reference evidence="3 4" key="1">
    <citation type="submission" date="2019-08" db="EMBL/GenBank/DDBJ databases">
        <title>Genome sequence of Psychrobacter frigidicola ACAM304 (type strain).</title>
        <authorList>
            <person name="Bowman J.P."/>
        </authorList>
    </citation>
    <scope>NUCLEOTIDE SEQUENCE [LARGE SCALE GENOMIC DNA]</scope>
    <source>
        <strain evidence="3 4">ACAM 304</strain>
    </source>
</reference>
<evidence type="ECO:0000313" key="3">
    <source>
        <dbReference type="EMBL" id="TXD96263.1"/>
    </source>
</evidence>
<sequence length="208" mass="22789">MIRLSFSQAVTPYQKPLATLLLLAGCIGSSYAATYFFEPNNSNVRFEIDHFNTSTNTGGFYNLTGQLQYDPRAKTGSVSLVIPINSLNTGNKAFDLTLTGPDFFDMAKFPLASFESTKWHFADANIKGKAGTDVAKVDGNLTMHGITNPITLTATKFNCYFSFIAKKSVCGGDFTTTIDRTKWGMSKYTLLGITEKVTLNIQIEAAKQ</sequence>
<feature type="domain" description="Lipid/polyisoprenoid-binding YceI-like" evidence="2">
    <location>
        <begin position="34"/>
        <end position="206"/>
    </location>
</feature>
<dbReference type="Pfam" id="PF04264">
    <property type="entry name" value="YceI"/>
    <property type="match status" value="1"/>
</dbReference>
<accession>A0A5C6ZYV7</accession>
<dbReference type="Proteomes" id="UP000321903">
    <property type="component" value="Unassembled WGS sequence"/>
</dbReference>
<dbReference type="SMART" id="SM00867">
    <property type="entry name" value="YceI"/>
    <property type="match status" value="1"/>
</dbReference>
<dbReference type="PANTHER" id="PTHR34406">
    <property type="entry name" value="PROTEIN YCEI"/>
    <property type="match status" value="1"/>
</dbReference>
<dbReference type="InterPro" id="IPR007372">
    <property type="entry name" value="Lipid/polyisoprenoid-bd_YceI"/>
</dbReference>